<dbReference type="SMART" id="SM00240">
    <property type="entry name" value="FHA"/>
    <property type="match status" value="1"/>
</dbReference>
<dbReference type="Pfam" id="PF16255">
    <property type="entry name" value="Lipase_GDSL_lke"/>
    <property type="match status" value="1"/>
</dbReference>
<dbReference type="InterPro" id="IPR000253">
    <property type="entry name" value="FHA_dom"/>
</dbReference>
<dbReference type="InterPro" id="IPR036514">
    <property type="entry name" value="SGNH_hydro_sf"/>
</dbReference>
<reference evidence="3" key="1">
    <citation type="submission" date="2020-09" db="EMBL/GenBank/DDBJ databases">
        <title>New species isolated from human feces.</title>
        <authorList>
            <person name="Kitahara M."/>
            <person name="Shigeno Y."/>
            <person name="Shime M."/>
            <person name="Matsumoto Y."/>
            <person name="Nakamura S."/>
            <person name="Motooka D."/>
            <person name="Fukuoka S."/>
            <person name="Nishikawa H."/>
            <person name="Benno Y."/>
        </authorList>
    </citation>
    <scope>NUCLEOTIDE SEQUENCE</scope>
    <source>
        <strain evidence="3">MM50</strain>
    </source>
</reference>
<dbReference type="Pfam" id="PF00069">
    <property type="entry name" value="Pkinase"/>
    <property type="match status" value="1"/>
</dbReference>
<dbReference type="PANTHER" id="PTHR35596:SF1">
    <property type="entry name" value="MICROBIAL-TYPE PARG CATALYTIC DOMAIN-CONTAINING PROTEIN"/>
    <property type="match status" value="1"/>
</dbReference>
<dbReference type="PANTHER" id="PTHR35596">
    <property type="entry name" value="DUF2263 DOMAIN-CONTAINING PROTEIN"/>
    <property type="match status" value="1"/>
</dbReference>
<dbReference type="KEGG" id="vcop:MM50RIKEN_10320"/>
<evidence type="ECO:0000259" key="1">
    <source>
        <dbReference type="PROSITE" id="PS50006"/>
    </source>
</evidence>
<organism evidence="3 4">
    <name type="scientific">Vescimonas coprocola</name>
    <dbReference type="NCBI Taxonomy" id="2714355"/>
    <lineage>
        <taxon>Bacteria</taxon>
        <taxon>Bacillati</taxon>
        <taxon>Bacillota</taxon>
        <taxon>Clostridia</taxon>
        <taxon>Eubacteriales</taxon>
        <taxon>Oscillospiraceae</taxon>
        <taxon>Vescimonas</taxon>
    </lineage>
</organism>
<dbReference type="SMART" id="SM00220">
    <property type="entry name" value="S_TKc"/>
    <property type="match status" value="1"/>
</dbReference>
<dbReference type="GO" id="GO:0005524">
    <property type="term" value="F:ATP binding"/>
    <property type="evidence" value="ECO:0007669"/>
    <property type="project" value="InterPro"/>
</dbReference>
<dbReference type="Pfam" id="PF00498">
    <property type="entry name" value="FHA"/>
    <property type="match status" value="1"/>
</dbReference>
<feature type="domain" description="Protein kinase" evidence="2">
    <location>
        <begin position="735"/>
        <end position="987"/>
    </location>
</feature>
<dbReference type="InterPro" id="IPR008271">
    <property type="entry name" value="Ser/Thr_kinase_AS"/>
</dbReference>
<gene>
    <name evidence="3" type="ORF">MM50RIKEN_10320</name>
</gene>
<dbReference type="CDD" id="cd00060">
    <property type="entry name" value="FHA"/>
    <property type="match status" value="1"/>
</dbReference>
<evidence type="ECO:0008006" key="5">
    <source>
        <dbReference type="Google" id="ProtNLM"/>
    </source>
</evidence>
<feature type="domain" description="FHA" evidence="1">
    <location>
        <begin position="631"/>
        <end position="680"/>
    </location>
</feature>
<dbReference type="InterPro" id="IPR008984">
    <property type="entry name" value="SMAD_FHA_dom_sf"/>
</dbReference>
<dbReference type="SUPFAM" id="SSF56112">
    <property type="entry name" value="Protein kinase-like (PK-like)"/>
    <property type="match status" value="1"/>
</dbReference>
<evidence type="ECO:0000313" key="3">
    <source>
        <dbReference type="EMBL" id="BCK81269.1"/>
    </source>
</evidence>
<dbReference type="PROSITE" id="PS50006">
    <property type="entry name" value="FHA_DOMAIN"/>
    <property type="match status" value="1"/>
</dbReference>
<keyword evidence="4" id="KW-1185">Reference proteome</keyword>
<dbReference type="InterPro" id="IPR032588">
    <property type="entry name" value="Lipase_GDSL_lke"/>
</dbReference>
<dbReference type="InterPro" id="IPR019261">
    <property type="entry name" value="PARG_cat_microbial"/>
</dbReference>
<dbReference type="SUPFAM" id="SSF52266">
    <property type="entry name" value="SGNH hydrolase"/>
    <property type="match status" value="1"/>
</dbReference>
<evidence type="ECO:0000313" key="4">
    <source>
        <dbReference type="Proteomes" id="UP000681035"/>
    </source>
</evidence>
<dbReference type="EMBL" id="AP023418">
    <property type="protein sequence ID" value="BCK81269.1"/>
    <property type="molecule type" value="Genomic_DNA"/>
</dbReference>
<dbReference type="RefSeq" id="WP_213542020.1">
    <property type="nucleotide sequence ID" value="NZ_AP023418.1"/>
</dbReference>
<proteinExistence type="predicted"/>
<dbReference type="Gene3D" id="1.10.510.10">
    <property type="entry name" value="Transferase(Phosphotransferase) domain 1"/>
    <property type="match status" value="1"/>
</dbReference>
<dbReference type="Pfam" id="PF10021">
    <property type="entry name" value="PARG_cat_microb"/>
    <property type="match status" value="1"/>
</dbReference>
<dbReference type="InterPro" id="IPR011009">
    <property type="entry name" value="Kinase-like_dom_sf"/>
</dbReference>
<dbReference type="CDD" id="cd00229">
    <property type="entry name" value="SGNH_hydrolase"/>
    <property type="match status" value="1"/>
</dbReference>
<dbReference type="Gene3D" id="3.40.50.1110">
    <property type="entry name" value="SGNH hydrolase"/>
    <property type="match status" value="1"/>
</dbReference>
<dbReference type="InterPro" id="IPR012664">
    <property type="entry name" value="CHP02452"/>
</dbReference>
<protein>
    <recommendedName>
        <fullName evidence="5">Non-specific serine/threonine protein kinase</fullName>
    </recommendedName>
</protein>
<dbReference type="AlphaFoldDB" id="A0A810PYU0"/>
<accession>A0A810PYU0</accession>
<dbReference type="Proteomes" id="UP000681035">
    <property type="component" value="Chromosome"/>
</dbReference>
<name>A0A810PYU0_9FIRM</name>
<dbReference type="InterPro" id="IPR043472">
    <property type="entry name" value="Macro_dom-like"/>
</dbReference>
<sequence length="1009" mass="114743">MPENLIEHFEDTLRRCESGALRDATRQAMEGTKVYREDFRAQQPLMPRYERRITVEDTTTFAAAARFGNQYGVAVLNFANPEVPGGGVKNGATAQEECLCRCSNLYPCLANTPGVYDDFYQYHYEHGRYLYSDRLIYTKGVTVFKNEDLSLKERNQWFRVDVITCAAPILFMLPHTNSAVLGDLFRSRIRNIFNAAIDNDIRVLILGAFGCGAFKNPPEIVAQAFRDVLLEEHYDTCFTDIVFAIKSSNGNDPFKPCPNLMAFQLAFDGLSTEAAKLRFSGPMWLVDDAPTPEKIRQEELSQWKTTNLYRGKQFSVLGDSVSTLENYNPPDHSVFYKGDVCSQTGVYTMADTWWGQVIDFFGGELLVNDSWSGSRVTKLPGQHELFPSGCSDQRTSHLHMRGVRPDVILVYLGTNDWANAVRPMEDSGVSDEWYSVFETAYRRMLQKLRVNYPDAELWCCTLCSTYMSTDPAFAFPESVGGISIEVYNDIIRRTAVLEGGRLIDLYAYHLPYDAIDGSHPTRTGMERLAKLVLREMLGKEADAILDCRDGQHEYMAFEEGTDETRYVCRCCGKLLTVKNWKLLTQKERRPILDDSEYVMLPPDTTVVLYSDVLPLTIPSTGEKLRIKKPMVTVGRAPDSDVRLSARTVARRQAAFFYEQEIWFVRDNFSTNGTWINGRKLIPGKKYQLAAYDEIAFARTEKVIFDLRNESYTPPRQETPPSPMGDFAGEKRIGEYEIIRTLAPLSVKDVYLAKSSRTDKLVVLKPCRKDDRPAQKAIRELLLKEADLLRQLDHPAIPKLVEVLEDEETLCVVREYFDGETLESVMAREGTQDLIQVVDWAWQLCDVLRYLHERNYVYRDMKPGNILLRPDGRLALIDFGTMRVYKPGKAGDTVCLGTWGYAAPEQFGGMGQTDARTDIYGLGATLYYLATGCNPGVPPYEIGCIHAMHIDGFPHQLGDLIQKCVQPDPVRRFQSCRELMEALEDASFDVTTNQEKLAQWKRILRREEQS</sequence>
<dbReference type="PROSITE" id="PS50011">
    <property type="entry name" value="PROTEIN_KINASE_DOM"/>
    <property type="match status" value="1"/>
</dbReference>
<dbReference type="GO" id="GO:0004672">
    <property type="term" value="F:protein kinase activity"/>
    <property type="evidence" value="ECO:0007669"/>
    <property type="project" value="InterPro"/>
</dbReference>
<dbReference type="CDD" id="cd14014">
    <property type="entry name" value="STKc_PknB_like"/>
    <property type="match status" value="1"/>
</dbReference>
<dbReference type="Gene3D" id="2.60.200.20">
    <property type="match status" value="1"/>
</dbReference>
<evidence type="ECO:0000259" key="2">
    <source>
        <dbReference type="PROSITE" id="PS50011"/>
    </source>
</evidence>
<dbReference type="SUPFAM" id="SSF52949">
    <property type="entry name" value="Macro domain-like"/>
    <property type="match status" value="1"/>
</dbReference>
<dbReference type="PROSITE" id="PS00108">
    <property type="entry name" value="PROTEIN_KINASE_ST"/>
    <property type="match status" value="1"/>
</dbReference>
<dbReference type="Gene3D" id="3.40.220.10">
    <property type="entry name" value="Leucine Aminopeptidase, subunit E, domain 1"/>
    <property type="match status" value="1"/>
</dbReference>
<dbReference type="InterPro" id="IPR000719">
    <property type="entry name" value="Prot_kinase_dom"/>
</dbReference>
<dbReference type="SUPFAM" id="SSF49879">
    <property type="entry name" value="SMAD/FHA domain"/>
    <property type="match status" value="1"/>
</dbReference>
<dbReference type="NCBIfam" id="TIGR02452">
    <property type="entry name" value="TIGR02452 family protein"/>
    <property type="match status" value="1"/>
</dbReference>